<dbReference type="EMBL" id="CCBN010000019">
    <property type="protein sequence ID" value="CDO57161.1"/>
    <property type="molecule type" value="Genomic_DNA"/>
</dbReference>
<name>A0A0J9XIK2_GEOCN</name>
<accession>A0A0J9XIK2</accession>
<keyword evidence="3" id="KW-1185">Reference proteome</keyword>
<reference evidence="2" key="1">
    <citation type="submission" date="2014-03" db="EMBL/GenBank/DDBJ databases">
        <authorList>
            <person name="Casaregola S."/>
        </authorList>
    </citation>
    <scope>NUCLEOTIDE SEQUENCE [LARGE SCALE GENOMIC DNA]</scope>
    <source>
        <strain evidence="2">CLIB 918</strain>
    </source>
</reference>
<gene>
    <name evidence="2" type="ORF">BN980_GECA19s00725g</name>
</gene>
<evidence type="ECO:0000313" key="2">
    <source>
        <dbReference type="EMBL" id="CDO57161.1"/>
    </source>
</evidence>
<dbReference type="Proteomes" id="UP000242525">
    <property type="component" value="Unassembled WGS sequence"/>
</dbReference>
<evidence type="ECO:0000256" key="1">
    <source>
        <dbReference type="SAM" id="Phobius"/>
    </source>
</evidence>
<proteinExistence type="predicted"/>
<evidence type="ECO:0000313" key="3">
    <source>
        <dbReference type="Proteomes" id="UP000242525"/>
    </source>
</evidence>
<keyword evidence="1" id="KW-0812">Transmembrane</keyword>
<dbReference type="AlphaFoldDB" id="A0A0J9XIK2"/>
<feature type="transmembrane region" description="Helical" evidence="1">
    <location>
        <begin position="274"/>
        <end position="294"/>
    </location>
</feature>
<sequence>MVFSRKLFPQSLYPASNYNDQGDKSESAKLKALYGTLDFAERAAVDQLRPELRPAILELTAKRQTTAGSSPEENGDYWAQVVEIAKAQAAALNSAKPSMDKQHDDNNNNNNNVIHFIDPNVPPALVQALDRFTHAATDSTAQVAPLGDDFLPVLEFLDGYVLDVSLYRFAALRVFFAWLTRAAALANSYPDYTYHELIMLQTKPGVVAAFLDRTTRLMAALEESNSSEARTTEVAALARLRDHLLRLQQDHAGQQQQVSFEELVALSQQQMVKWLLTTTAVAVAAVGAGVWVYAYTDGAILTMSLKDLLEHYREKNSHLGQN</sequence>
<keyword evidence="1" id="KW-1133">Transmembrane helix</keyword>
<comment type="caution">
    <text evidence="2">The sequence shown here is derived from an EMBL/GenBank/DDBJ whole genome shotgun (WGS) entry which is preliminary data.</text>
</comment>
<organism evidence="2 3">
    <name type="scientific">Geotrichum candidum</name>
    <name type="common">Oospora lactis</name>
    <name type="synonym">Dipodascus geotrichum</name>
    <dbReference type="NCBI Taxonomy" id="1173061"/>
    <lineage>
        <taxon>Eukaryota</taxon>
        <taxon>Fungi</taxon>
        <taxon>Dikarya</taxon>
        <taxon>Ascomycota</taxon>
        <taxon>Saccharomycotina</taxon>
        <taxon>Dipodascomycetes</taxon>
        <taxon>Dipodascales</taxon>
        <taxon>Dipodascaceae</taxon>
        <taxon>Geotrichum</taxon>
    </lineage>
</organism>
<protein>
    <submittedName>
        <fullName evidence="2">Uncharacterized protein</fullName>
    </submittedName>
</protein>
<keyword evidence="1" id="KW-0472">Membrane</keyword>